<comment type="caution">
    <text evidence="1">The sequence shown here is derived from an EMBL/GenBank/DDBJ whole genome shotgun (WGS) entry which is preliminary data.</text>
</comment>
<name>A0A923HBJ1_9BURK</name>
<evidence type="ECO:0000313" key="1">
    <source>
        <dbReference type="EMBL" id="MBC3860619.1"/>
    </source>
</evidence>
<reference evidence="1" key="1">
    <citation type="submission" date="2020-08" db="EMBL/GenBank/DDBJ databases">
        <title>Novel species isolated from subtropical streams in China.</title>
        <authorList>
            <person name="Lu H."/>
        </authorList>
    </citation>
    <scope>NUCLEOTIDE SEQUENCE</scope>
    <source>
        <strain evidence="1">KACC 12607</strain>
    </source>
</reference>
<accession>A0A923HBJ1</accession>
<dbReference type="EMBL" id="JACOFV010000001">
    <property type="protein sequence ID" value="MBC3860619.1"/>
    <property type="molecule type" value="Genomic_DNA"/>
</dbReference>
<sequence>MTFTVQQQFHIEWGGLRDPHVRALAWLLSSPHLLNNDTPIWNGANIAPALPGASGLSDFLYALDRDPAALYAALALHPTRRLGLYAEALLAFYLSQLSNLYAHGLQIHDEKSRTIGEFDFLVQNGQSLSHWELATKFYLFFQNDIFESDSKHADLFDYLGPNLADTLGAKMHKIVNQQLRLSEHPQARVQLPFPVATAQALIKGWLFYRKPLALDVANLVDGVAADHCRGYIWQMSDFYDMKDFSGVILDLLMWLAPVQLSAHKVFSKDQLIEQVGVQFTLVKTPVVLAITEMQNGYAREVCRGMVVPDNWWQQAVDARKRLAPLA</sequence>
<dbReference type="InterPro" id="IPR015003">
    <property type="entry name" value="DUF1853"/>
</dbReference>
<dbReference type="Pfam" id="PF08907">
    <property type="entry name" value="DUF1853"/>
    <property type="match status" value="1"/>
</dbReference>
<organism evidence="1 2">
    <name type="scientific">Undibacterium jejuense</name>
    <dbReference type="NCBI Taxonomy" id="1344949"/>
    <lineage>
        <taxon>Bacteria</taxon>
        <taxon>Pseudomonadati</taxon>
        <taxon>Pseudomonadota</taxon>
        <taxon>Betaproteobacteria</taxon>
        <taxon>Burkholderiales</taxon>
        <taxon>Oxalobacteraceae</taxon>
        <taxon>Undibacterium</taxon>
    </lineage>
</organism>
<dbReference type="AlphaFoldDB" id="A0A923HBJ1"/>
<gene>
    <name evidence="1" type="ORF">H8K32_00775</name>
</gene>
<dbReference type="Proteomes" id="UP000634011">
    <property type="component" value="Unassembled WGS sequence"/>
</dbReference>
<protein>
    <submittedName>
        <fullName evidence="1">DUF1853 family protein</fullName>
    </submittedName>
</protein>
<keyword evidence="2" id="KW-1185">Reference proteome</keyword>
<proteinExistence type="predicted"/>
<dbReference type="RefSeq" id="WP_186910559.1">
    <property type="nucleotide sequence ID" value="NZ_JACOFV010000001.1"/>
</dbReference>
<evidence type="ECO:0000313" key="2">
    <source>
        <dbReference type="Proteomes" id="UP000634011"/>
    </source>
</evidence>